<feature type="repeat" description="Pumilio" evidence="3">
    <location>
        <begin position="392"/>
        <end position="428"/>
    </location>
</feature>
<keyword evidence="7" id="KW-1185">Reference proteome</keyword>
<dbReference type="Pfam" id="PF00806">
    <property type="entry name" value="PUF"/>
    <property type="match status" value="4"/>
</dbReference>
<dbReference type="Gene3D" id="1.25.10.10">
    <property type="entry name" value="Leucine-rich Repeat Variant"/>
    <property type="match status" value="1"/>
</dbReference>
<dbReference type="SUPFAM" id="SSF54928">
    <property type="entry name" value="RNA-binding domain, RBD"/>
    <property type="match status" value="1"/>
</dbReference>
<accession>A0A4Q0A0R8</accession>
<evidence type="ECO:0000313" key="7">
    <source>
        <dbReference type="Proteomes" id="UP000268162"/>
    </source>
</evidence>
<evidence type="ECO:0000259" key="4">
    <source>
        <dbReference type="PROSITE" id="PS50102"/>
    </source>
</evidence>
<dbReference type="EMBL" id="ML002255">
    <property type="protein sequence ID" value="RKP39645.1"/>
    <property type="molecule type" value="Genomic_DNA"/>
</dbReference>
<dbReference type="SMART" id="SM00360">
    <property type="entry name" value="RRM"/>
    <property type="match status" value="1"/>
</dbReference>
<keyword evidence="1" id="KW-0677">Repeat</keyword>
<dbReference type="SMART" id="SM00025">
    <property type="entry name" value="Pumilio"/>
    <property type="match status" value="6"/>
</dbReference>
<dbReference type="Gene3D" id="3.30.70.330">
    <property type="match status" value="1"/>
</dbReference>
<dbReference type="InterPro" id="IPR052645">
    <property type="entry name" value="Pumilio_domain_protein"/>
</dbReference>
<dbReference type="SUPFAM" id="SSF48371">
    <property type="entry name" value="ARM repeat"/>
    <property type="match status" value="1"/>
</dbReference>
<sequence length="496" mass="54632">MQNGKIGNCIVRVGFGKGDNYASVDAQAMQPTRAIWVGNISSSTTPAALQSVFSAFGPIESARVLTHKNCGFVNFEKLEDAVRAKKAMNGKEIADSVVRIGYAKVPSKSDLSGRSRVASAASPLPSQLLTPWATPAVTVDPSLNPEDVLEPGASFIIDEQLVAYNYLSSIPPLPEPQPHQRLDQARLREIRKRLDGHPTQRDVDTAFEELFGVSVELCTDYIGNTIVQKFMERCSPEQKQRLIESVAPHTASIGTHKNGTWAIQKMVETATTSGQMLPFVMSIKPTTPPLMLDQLGNYVVQCCLRFGPQRNQFIFDAIHARCWEIAQGRFGARAIRTCLEHQLTTRKQQKLVVISLVNNAVSLTTNANGSLLINWLLDSSGFHGRFRVLAPRLADHLGHLCTHKLGSLVVLKIINQRTELDARDLLLGRLFFDPSSAVLEDVLSDQVHGVSIVQKILAGNSLNESQKQAIAENVKNVLARLQVFAVQGYRRLLEEI</sequence>
<name>A0A4Q0A0R8_9FUNG</name>
<evidence type="ECO:0000256" key="3">
    <source>
        <dbReference type="PROSITE-ProRule" id="PRU00317"/>
    </source>
</evidence>
<keyword evidence="2" id="KW-0694">RNA-binding</keyword>
<dbReference type="Proteomes" id="UP000268162">
    <property type="component" value="Unassembled WGS sequence"/>
</dbReference>
<dbReference type="GO" id="GO:0003723">
    <property type="term" value="F:RNA binding"/>
    <property type="evidence" value="ECO:0007669"/>
    <property type="project" value="UniProtKB-UniRule"/>
</dbReference>
<dbReference type="PANTHER" id="PTHR47093:SF1">
    <property type="entry name" value="PROTEIN JSN1-RELATED"/>
    <property type="match status" value="1"/>
</dbReference>
<protein>
    <submittedName>
        <fullName evidence="6">Armadillo-type protein</fullName>
    </submittedName>
</protein>
<dbReference type="PROSITE" id="PS50302">
    <property type="entry name" value="PUM"/>
    <property type="match status" value="2"/>
</dbReference>
<dbReference type="PROSITE" id="PS50303">
    <property type="entry name" value="PUM_HD"/>
    <property type="match status" value="1"/>
</dbReference>
<feature type="domain" description="PUM-HD" evidence="5">
    <location>
        <begin position="144"/>
        <end position="496"/>
    </location>
</feature>
<dbReference type="GO" id="GO:0000288">
    <property type="term" value="P:nuclear-transcribed mRNA catabolic process, deadenylation-dependent decay"/>
    <property type="evidence" value="ECO:0007669"/>
    <property type="project" value="TreeGrafter"/>
</dbReference>
<evidence type="ECO:0000256" key="2">
    <source>
        <dbReference type="PROSITE-ProRule" id="PRU00176"/>
    </source>
</evidence>
<reference evidence="7" key="1">
    <citation type="journal article" date="2018" name="Nat. Microbiol.">
        <title>Leveraging single-cell genomics to expand the fungal tree of life.</title>
        <authorList>
            <person name="Ahrendt S.R."/>
            <person name="Quandt C.A."/>
            <person name="Ciobanu D."/>
            <person name="Clum A."/>
            <person name="Salamov A."/>
            <person name="Andreopoulos B."/>
            <person name="Cheng J.F."/>
            <person name="Woyke T."/>
            <person name="Pelin A."/>
            <person name="Henrissat B."/>
            <person name="Reynolds N.K."/>
            <person name="Benny G.L."/>
            <person name="Smith M.E."/>
            <person name="James T.Y."/>
            <person name="Grigoriev I.V."/>
        </authorList>
    </citation>
    <scope>NUCLEOTIDE SEQUENCE [LARGE SCALE GENOMIC DNA]</scope>
    <source>
        <strain evidence="7">RSA 468</strain>
    </source>
</reference>
<evidence type="ECO:0000313" key="6">
    <source>
        <dbReference type="EMBL" id="RKP39645.1"/>
    </source>
</evidence>
<dbReference type="InterPro" id="IPR001313">
    <property type="entry name" value="Pumilio_RNA-bd_rpt"/>
</dbReference>
<dbReference type="AlphaFoldDB" id="A0A4Q0A0R8"/>
<feature type="domain" description="RRM" evidence="4">
    <location>
        <begin position="33"/>
        <end position="105"/>
    </location>
</feature>
<dbReference type="PROSITE" id="PS50102">
    <property type="entry name" value="RRM"/>
    <property type="match status" value="1"/>
</dbReference>
<feature type="repeat" description="Pumilio" evidence="3">
    <location>
        <begin position="209"/>
        <end position="244"/>
    </location>
</feature>
<dbReference type="InterPro" id="IPR016024">
    <property type="entry name" value="ARM-type_fold"/>
</dbReference>
<evidence type="ECO:0000259" key="5">
    <source>
        <dbReference type="PROSITE" id="PS50303"/>
    </source>
</evidence>
<proteinExistence type="predicted"/>
<dbReference type="PANTHER" id="PTHR47093">
    <property type="entry name" value="PROTEIN JSN1-RELATED"/>
    <property type="match status" value="1"/>
</dbReference>
<evidence type="ECO:0000256" key="1">
    <source>
        <dbReference type="ARBA" id="ARBA00022737"/>
    </source>
</evidence>
<dbReference type="InterPro" id="IPR011989">
    <property type="entry name" value="ARM-like"/>
</dbReference>
<organism evidence="6 7">
    <name type="scientific">Dimargaris cristalligena</name>
    <dbReference type="NCBI Taxonomy" id="215637"/>
    <lineage>
        <taxon>Eukaryota</taxon>
        <taxon>Fungi</taxon>
        <taxon>Fungi incertae sedis</taxon>
        <taxon>Zoopagomycota</taxon>
        <taxon>Kickxellomycotina</taxon>
        <taxon>Dimargaritomycetes</taxon>
        <taxon>Dimargaritales</taxon>
        <taxon>Dimargaritaceae</taxon>
        <taxon>Dimargaris</taxon>
    </lineage>
</organism>
<dbReference type="InterPro" id="IPR000504">
    <property type="entry name" value="RRM_dom"/>
</dbReference>
<dbReference type="InterPro" id="IPR033133">
    <property type="entry name" value="PUM-HD"/>
</dbReference>
<gene>
    <name evidence="6" type="ORF">BJ085DRAFT_21243</name>
</gene>
<feature type="non-terminal residue" evidence="6">
    <location>
        <position position="496"/>
    </location>
</feature>
<dbReference type="Pfam" id="PF00076">
    <property type="entry name" value="RRM_1"/>
    <property type="match status" value="1"/>
</dbReference>
<dbReference type="CDD" id="cd00590">
    <property type="entry name" value="RRM_SF"/>
    <property type="match status" value="1"/>
</dbReference>
<dbReference type="InterPro" id="IPR012677">
    <property type="entry name" value="Nucleotide-bd_a/b_plait_sf"/>
</dbReference>
<dbReference type="InterPro" id="IPR035979">
    <property type="entry name" value="RBD_domain_sf"/>
</dbReference>